<comment type="subunit">
    <text evidence="11">Homodimer.</text>
</comment>
<feature type="binding site" evidence="11">
    <location>
        <position position="86"/>
    </location>
    <ligand>
        <name>Mg(2+)</name>
        <dbReference type="ChEBI" id="CHEBI:18420"/>
    </ligand>
</feature>
<comment type="catalytic activity">
    <reaction evidence="1 11">
        <text>1-(5-phospho-beta-D-ribosyl)-5'-AMP + H2O = 1-(5-phospho-beta-D-ribosyl)-5-[(5-phospho-beta-D-ribosylamino)methylideneamino]imidazole-4-carboxamide</text>
        <dbReference type="Rhea" id="RHEA:20049"/>
        <dbReference type="ChEBI" id="CHEBI:15377"/>
        <dbReference type="ChEBI" id="CHEBI:58435"/>
        <dbReference type="ChEBI" id="CHEBI:59457"/>
        <dbReference type="EC" id="3.5.4.19"/>
    </reaction>
</comment>
<keyword evidence="11" id="KW-0479">Metal-binding</keyword>
<dbReference type="GO" id="GO:0005737">
    <property type="term" value="C:cytoplasm"/>
    <property type="evidence" value="ECO:0007669"/>
    <property type="project" value="UniProtKB-SubCell"/>
</dbReference>
<keyword evidence="11" id="KW-0862">Zinc</keyword>
<evidence type="ECO:0000256" key="8">
    <source>
        <dbReference type="ARBA" id="ARBA00022605"/>
    </source>
</evidence>
<dbReference type="RefSeq" id="WP_142660249.1">
    <property type="nucleotide sequence ID" value="NZ_CABFVA020000074.1"/>
</dbReference>
<dbReference type="InterPro" id="IPR002496">
    <property type="entry name" value="PRib_AMP_CycHydrolase_dom"/>
</dbReference>
<keyword evidence="10 11" id="KW-0368">Histidine biosynthesis</keyword>
<keyword evidence="9 11" id="KW-0378">Hydrolase</keyword>
<gene>
    <name evidence="11 13" type="primary">hisI</name>
    <name evidence="13" type="ORF">MAMT_01400</name>
</gene>
<evidence type="ECO:0000256" key="3">
    <source>
        <dbReference type="ARBA" id="ARBA00005169"/>
    </source>
</evidence>
<reference evidence="13 14" key="1">
    <citation type="submission" date="2019-09" db="EMBL/GenBank/DDBJ databases">
        <authorList>
            <person name="Cremers G."/>
        </authorList>
    </citation>
    <scope>NUCLEOTIDE SEQUENCE [LARGE SCALE GENOMIC DNA]</scope>
    <source>
        <strain evidence="13">4A</strain>
    </source>
</reference>
<evidence type="ECO:0000256" key="4">
    <source>
        <dbReference type="ARBA" id="ARBA00005204"/>
    </source>
</evidence>
<dbReference type="AlphaFoldDB" id="A0A5E6MEI1"/>
<dbReference type="GO" id="GO:0004636">
    <property type="term" value="F:phosphoribosyl-ATP diphosphatase activity"/>
    <property type="evidence" value="ECO:0007669"/>
    <property type="project" value="UniProtKB-EC"/>
</dbReference>
<evidence type="ECO:0000256" key="7">
    <source>
        <dbReference type="ARBA" id="ARBA00022490"/>
    </source>
</evidence>
<feature type="binding site" evidence="11">
    <location>
        <position position="102"/>
    </location>
    <ligand>
        <name>Zn(2+)</name>
        <dbReference type="ChEBI" id="CHEBI:29105"/>
        <note>ligand shared between dimeric partners</note>
    </ligand>
</feature>
<feature type="binding site" evidence="11">
    <location>
        <position position="109"/>
    </location>
    <ligand>
        <name>Zn(2+)</name>
        <dbReference type="ChEBI" id="CHEBI:29105"/>
        <note>ligand shared between dimeric partners</note>
    </ligand>
</feature>
<comment type="pathway">
    <text evidence="4">Amino-acid biosynthesis; L-histidine biosynthesis; L-histidine from 5-phospho-alpha-D-ribose 1-diphosphate: step 2/9.</text>
</comment>
<dbReference type="FunFam" id="3.10.20.810:FF:000001">
    <property type="entry name" value="Histidine biosynthesis bifunctional protein HisIE"/>
    <property type="match status" value="1"/>
</dbReference>
<comment type="similarity">
    <text evidence="11">Belongs to the PRA-CH family.</text>
</comment>
<dbReference type="UniPathway" id="UPA00031">
    <property type="reaction ID" value="UER00008"/>
</dbReference>
<dbReference type="EMBL" id="CABFVA020000074">
    <property type="protein sequence ID" value="VVM06766.1"/>
    <property type="molecule type" value="Genomic_DNA"/>
</dbReference>
<dbReference type="OrthoDB" id="9795769at2"/>
<feature type="domain" description="Phosphoribosyl-AMP cyclohydrolase" evidence="12">
    <location>
        <begin position="37"/>
        <end position="111"/>
    </location>
</feature>
<dbReference type="PANTHER" id="PTHR42945:SF1">
    <property type="entry name" value="HISTIDINE BIOSYNTHESIS BIFUNCTIONAL PROTEIN HIS7"/>
    <property type="match status" value="1"/>
</dbReference>
<feature type="binding site" evidence="11">
    <location>
        <position position="84"/>
    </location>
    <ligand>
        <name>Mg(2+)</name>
        <dbReference type="ChEBI" id="CHEBI:18420"/>
    </ligand>
</feature>
<keyword evidence="14" id="KW-1185">Reference proteome</keyword>
<comment type="cofactor">
    <cofactor evidence="11">
        <name>Mg(2+)</name>
        <dbReference type="ChEBI" id="CHEBI:18420"/>
    </cofactor>
    <text evidence="11">Binds 1 Mg(2+) ion per subunit.</text>
</comment>
<evidence type="ECO:0000256" key="1">
    <source>
        <dbReference type="ARBA" id="ARBA00000024"/>
    </source>
</evidence>
<comment type="catalytic activity">
    <reaction evidence="2">
        <text>1-(5-phospho-beta-D-ribosyl)-ATP + H2O = 1-(5-phospho-beta-D-ribosyl)-5'-AMP + diphosphate + H(+)</text>
        <dbReference type="Rhea" id="RHEA:22828"/>
        <dbReference type="ChEBI" id="CHEBI:15377"/>
        <dbReference type="ChEBI" id="CHEBI:15378"/>
        <dbReference type="ChEBI" id="CHEBI:33019"/>
        <dbReference type="ChEBI" id="CHEBI:59457"/>
        <dbReference type="ChEBI" id="CHEBI:73183"/>
        <dbReference type="EC" id="3.6.1.31"/>
    </reaction>
</comment>
<feature type="binding site" evidence="11">
    <location>
        <position position="85"/>
    </location>
    <ligand>
        <name>Zn(2+)</name>
        <dbReference type="ChEBI" id="CHEBI:29105"/>
        <note>ligand shared between dimeric partners</note>
    </ligand>
</feature>
<dbReference type="PANTHER" id="PTHR42945">
    <property type="entry name" value="HISTIDINE BIOSYNTHESIS BIFUNCTIONAL PROTEIN"/>
    <property type="match status" value="1"/>
</dbReference>
<feature type="binding site" evidence="11">
    <location>
        <position position="88"/>
    </location>
    <ligand>
        <name>Mg(2+)</name>
        <dbReference type="ChEBI" id="CHEBI:18420"/>
    </ligand>
</feature>
<keyword evidence="8 11" id="KW-0028">Amino-acid biosynthesis</keyword>
<dbReference type="Gene3D" id="3.10.20.810">
    <property type="entry name" value="Phosphoribosyl-AMP cyclohydrolase"/>
    <property type="match status" value="1"/>
</dbReference>
<evidence type="ECO:0000256" key="10">
    <source>
        <dbReference type="ARBA" id="ARBA00023102"/>
    </source>
</evidence>
<evidence type="ECO:0000256" key="2">
    <source>
        <dbReference type="ARBA" id="ARBA00001460"/>
    </source>
</evidence>
<name>A0A5E6MEI1_9BACT</name>
<evidence type="ECO:0000259" key="12">
    <source>
        <dbReference type="Pfam" id="PF01502"/>
    </source>
</evidence>
<dbReference type="InterPro" id="IPR038019">
    <property type="entry name" value="PRib_AMP_CycHydrolase_sf"/>
</dbReference>
<evidence type="ECO:0000256" key="5">
    <source>
        <dbReference type="ARBA" id="ARBA00007731"/>
    </source>
</evidence>
<comment type="subcellular location">
    <subcellularLocation>
        <location evidence="11">Cytoplasm</location>
    </subcellularLocation>
</comment>
<dbReference type="NCBIfam" id="NF000768">
    <property type="entry name" value="PRK00051.1"/>
    <property type="match status" value="1"/>
</dbReference>
<comment type="pathway">
    <text evidence="3 11">Amino-acid biosynthesis; L-histidine biosynthesis; L-histidine from 5-phospho-alpha-D-ribose 1-diphosphate: step 3/9.</text>
</comment>
<dbReference type="InterPro" id="IPR026660">
    <property type="entry name" value="PRA-CH"/>
</dbReference>
<dbReference type="EC" id="3.5.4.19" evidence="11"/>
<comment type="cofactor">
    <cofactor evidence="11">
        <name>Zn(2+)</name>
        <dbReference type="ChEBI" id="CHEBI:29105"/>
    </cofactor>
    <text evidence="11">Binds 1 zinc ion per subunit.</text>
</comment>
<evidence type="ECO:0000313" key="13">
    <source>
        <dbReference type="EMBL" id="VVM06766.1"/>
    </source>
</evidence>
<evidence type="ECO:0000256" key="9">
    <source>
        <dbReference type="ARBA" id="ARBA00022801"/>
    </source>
</evidence>
<dbReference type="GO" id="GO:0000105">
    <property type="term" value="P:L-histidine biosynthetic process"/>
    <property type="evidence" value="ECO:0007669"/>
    <property type="project" value="UniProtKB-UniRule"/>
</dbReference>
<comment type="similarity">
    <text evidence="6">In the N-terminal section; belongs to the PRA-CH family.</text>
</comment>
<evidence type="ECO:0000313" key="14">
    <source>
        <dbReference type="Proteomes" id="UP000334923"/>
    </source>
</evidence>
<comment type="similarity">
    <text evidence="5">In the C-terminal section; belongs to the PRA-PH family.</text>
</comment>
<keyword evidence="11" id="KW-0460">Magnesium</keyword>
<proteinExistence type="inferred from homology"/>
<sequence length="141" mass="16053">MSVRPEIEEGTRLEPRFDAAGTLPCITVDAETGEVLMFAYMNQEALDRTIQTGRATYYSRSRKKLWVKGEESGFVQHVRELRIDCDQDCVLIKVSVEGGASCHVGYRSCFFRRLKPGSSGELEFTESKKVFDPEKVYRRSS</sequence>
<accession>A0A5E6MEI1</accession>
<dbReference type="Proteomes" id="UP000334923">
    <property type="component" value="Unassembled WGS sequence"/>
</dbReference>
<dbReference type="GO" id="GO:0008270">
    <property type="term" value="F:zinc ion binding"/>
    <property type="evidence" value="ECO:0007669"/>
    <property type="project" value="UniProtKB-UniRule"/>
</dbReference>
<protein>
    <recommendedName>
        <fullName evidence="11">Phosphoribosyl-AMP cyclohydrolase</fullName>
        <shortName evidence="11">PRA-CH</shortName>
        <ecNumber evidence="11">3.5.4.19</ecNumber>
    </recommendedName>
</protein>
<keyword evidence="7 11" id="KW-0963">Cytoplasm</keyword>
<comment type="function">
    <text evidence="11">Catalyzes the hydrolysis of the adenine ring of phosphoribosyl-AMP.</text>
</comment>
<organism evidence="13 14">
    <name type="scientific">Methylacidimicrobium tartarophylax</name>
    <dbReference type="NCBI Taxonomy" id="1041768"/>
    <lineage>
        <taxon>Bacteria</taxon>
        <taxon>Pseudomonadati</taxon>
        <taxon>Verrucomicrobiota</taxon>
        <taxon>Methylacidimicrobium</taxon>
    </lineage>
</organism>
<dbReference type="GO" id="GO:0004635">
    <property type="term" value="F:phosphoribosyl-AMP cyclohydrolase activity"/>
    <property type="evidence" value="ECO:0007669"/>
    <property type="project" value="UniProtKB-UniRule"/>
</dbReference>
<dbReference type="SUPFAM" id="SSF141734">
    <property type="entry name" value="HisI-like"/>
    <property type="match status" value="1"/>
</dbReference>
<dbReference type="HAMAP" id="MF_01021">
    <property type="entry name" value="HisI"/>
    <property type="match status" value="1"/>
</dbReference>
<evidence type="ECO:0000256" key="6">
    <source>
        <dbReference type="ARBA" id="ARBA00008299"/>
    </source>
</evidence>
<dbReference type="GO" id="GO:0000287">
    <property type="term" value="F:magnesium ion binding"/>
    <property type="evidence" value="ECO:0007669"/>
    <property type="project" value="UniProtKB-UniRule"/>
</dbReference>
<evidence type="ECO:0000256" key="11">
    <source>
        <dbReference type="HAMAP-Rule" id="MF_01021"/>
    </source>
</evidence>
<dbReference type="Pfam" id="PF01502">
    <property type="entry name" value="PRA-CH"/>
    <property type="match status" value="1"/>
</dbReference>